<dbReference type="EMBL" id="AP021853">
    <property type="protein sequence ID" value="BBN98821.1"/>
    <property type="molecule type" value="Genomic_DNA"/>
</dbReference>
<name>A0A5K7WVW4_9BACL</name>
<evidence type="ECO:0000256" key="8">
    <source>
        <dbReference type="ARBA" id="ARBA00023136"/>
    </source>
</evidence>
<reference evidence="12 13" key="1">
    <citation type="submission" date="2019-09" db="EMBL/GenBank/DDBJ databases">
        <title>Complete genome sequence of Sporolactobacillus terrae 70-3.</title>
        <authorList>
            <person name="Tanaka N."/>
            <person name="Shiwa Y."/>
            <person name="Fujita N."/>
            <person name="Tanasupawat S."/>
        </authorList>
    </citation>
    <scope>NUCLEOTIDE SEQUENCE [LARGE SCALE GENOMIC DNA]</scope>
    <source>
        <strain evidence="12 13">70-3</strain>
    </source>
</reference>
<dbReference type="InterPro" id="IPR011527">
    <property type="entry name" value="ABC1_TM_dom"/>
</dbReference>
<dbReference type="PROSITE" id="PS50929">
    <property type="entry name" value="ABC_TM1F"/>
    <property type="match status" value="1"/>
</dbReference>
<evidence type="ECO:0000313" key="12">
    <source>
        <dbReference type="EMBL" id="BBN98821.1"/>
    </source>
</evidence>
<dbReference type="PROSITE" id="PS00211">
    <property type="entry name" value="ABC_TRANSPORTER_1"/>
    <property type="match status" value="1"/>
</dbReference>
<dbReference type="InterPro" id="IPR036640">
    <property type="entry name" value="ABC1_TM_sf"/>
</dbReference>
<dbReference type="PANTHER" id="PTHR43394:SF1">
    <property type="entry name" value="ATP-BINDING CASSETTE SUB-FAMILY B MEMBER 10, MITOCHONDRIAL"/>
    <property type="match status" value="1"/>
</dbReference>
<evidence type="ECO:0000256" key="6">
    <source>
        <dbReference type="ARBA" id="ARBA00022840"/>
    </source>
</evidence>
<evidence type="ECO:0000256" key="3">
    <source>
        <dbReference type="ARBA" id="ARBA00022475"/>
    </source>
</evidence>
<sequence>MGYLRVYWTNYRIRFLLALFFLSGEALADLLQPALMSRIVDQGVALRNMNVIERLGFLMLAITAMGAICASFRNLLSGIISQRFAQDLRQDLYIKIQSLSQQQVDQIGNASLITRLTNDVTRIQTFVNGLMRIMVKAPLVGIGSLMMAIHLNARLSLVLLGIAPIIAAIIFLNMKITYPYFHKVQTALDSVNHAMQNFLAGVRVIKVFNRSDFEQRHFLKYNKDFSDKAAAATKISSLFGPLVNLTVNAGIIAILWFGAIGVHQGSMEVGSIIAFTNYMTQLLFAIMMVNHAFTMMVRARASSERIGEVMNLPPAKRFTAQSKPTDAPPCQGTLLFDHVTFAYQEGLPVLHDLTFRVNRGETLGIIGPVASGKTTLARLILRLYDPVKGTIRFNGQDLTTFGEDDLRKKIAIVPQHSLLFSGSVSDNIRWGSEGASDKAVREAAEIADADAFIRKLPGGYHARVGQAGVNLSGGQKQRIAIARALIRNPDLLILDDATSAVDARTDKTIRSRLKNGQNQMTCILISQKASTLKDADQIIVLNQGRIEAVGDHQRLMACSSFYHSVCEQQLEEKEATEE</sequence>
<keyword evidence="8 9" id="KW-0472">Membrane</keyword>
<dbReference type="GO" id="GO:0005886">
    <property type="term" value="C:plasma membrane"/>
    <property type="evidence" value="ECO:0007669"/>
    <property type="project" value="UniProtKB-SubCell"/>
</dbReference>
<dbReference type="RefSeq" id="WP_152080444.1">
    <property type="nucleotide sequence ID" value="NZ_AP021853.1"/>
</dbReference>
<dbReference type="InterPro" id="IPR003439">
    <property type="entry name" value="ABC_transporter-like_ATP-bd"/>
</dbReference>
<dbReference type="GO" id="GO:0016887">
    <property type="term" value="F:ATP hydrolysis activity"/>
    <property type="evidence" value="ECO:0007669"/>
    <property type="project" value="InterPro"/>
</dbReference>
<proteinExistence type="predicted"/>
<comment type="subcellular location">
    <subcellularLocation>
        <location evidence="1">Cell membrane</location>
        <topology evidence="1">Multi-pass membrane protein</topology>
    </subcellularLocation>
</comment>
<keyword evidence="2" id="KW-0813">Transport</keyword>
<dbReference type="GO" id="GO:0005524">
    <property type="term" value="F:ATP binding"/>
    <property type="evidence" value="ECO:0007669"/>
    <property type="project" value="UniProtKB-KW"/>
</dbReference>
<protein>
    <submittedName>
        <fullName evidence="12">ABC transporter</fullName>
    </submittedName>
</protein>
<evidence type="ECO:0000313" key="13">
    <source>
        <dbReference type="Proteomes" id="UP000326951"/>
    </source>
</evidence>
<feature type="transmembrane region" description="Helical" evidence="9">
    <location>
        <begin position="133"/>
        <end position="151"/>
    </location>
</feature>
<dbReference type="PROSITE" id="PS50893">
    <property type="entry name" value="ABC_TRANSPORTER_2"/>
    <property type="match status" value="1"/>
</dbReference>
<dbReference type="SUPFAM" id="SSF52540">
    <property type="entry name" value="P-loop containing nucleoside triphosphate hydrolases"/>
    <property type="match status" value="1"/>
</dbReference>
<evidence type="ECO:0000256" key="2">
    <source>
        <dbReference type="ARBA" id="ARBA00022448"/>
    </source>
</evidence>
<gene>
    <name evidence="12" type="ORF">St703_15260</name>
</gene>
<accession>A0A5K7WVW4</accession>
<dbReference type="InterPro" id="IPR039421">
    <property type="entry name" value="Type_1_exporter"/>
</dbReference>
<evidence type="ECO:0000256" key="4">
    <source>
        <dbReference type="ARBA" id="ARBA00022692"/>
    </source>
</evidence>
<dbReference type="Pfam" id="PF00005">
    <property type="entry name" value="ABC_tran"/>
    <property type="match status" value="1"/>
</dbReference>
<dbReference type="Gene3D" id="3.40.50.300">
    <property type="entry name" value="P-loop containing nucleotide triphosphate hydrolases"/>
    <property type="match status" value="1"/>
</dbReference>
<feature type="domain" description="ABC transporter" evidence="10">
    <location>
        <begin position="334"/>
        <end position="568"/>
    </location>
</feature>
<keyword evidence="7 9" id="KW-1133">Transmembrane helix</keyword>
<evidence type="ECO:0000256" key="1">
    <source>
        <dbReference type="ARBA" id="ARBA00004651"/>
    </source>
</evidence>
<keyword evidence="5" id="KW-0547">Nucleotide-binding</keyword>
<dbReference type="Pfam" id="PF00664">
    <property type="entry name" value="ABC_membrane"/>
    <property type="match status" value="1"/>
</dbReference>
<organism evidence="12 13">
    <name type="scientific">Sporolactobacillus terrae</name>
    <dbReference type="NCBI Taxonomy" id="269673"/>
    <lineage>
        <taxon>Bacteria</taxon>
        <taxon>Bacillati</taxon>
        <taxon>Bacillota</taxon>
        <taxon>Bacilli</taxon>
        <taxon>Bacillales</taxon>
        <taxon>Sporolactobacillaceae</taxon>
        <taxon>Sporolactobacillus</taxon>
    </lineage>
</organism>
<dbReference type="InterPro" id="IPR027417">
    <property type="entry name" value="P-loop_NTPase"/>
</dbReference>
<keyword evidence="6" id="KW-0067">ATP-binding</keyword>
<dbReference type="AlphaFoldDB" id="A0A5K7WVW4"/>
<dbReference type="InterPro" id="IPR003593">
    <property type="entry name" value="AAA+_ATPase"/>
</dbReference>
<feature type="transmembrane region" description="Helical" evidence="9">
    <location>
        <begin position="272"/>
        <end position="293"/>
    </location>
</feature>
<dbReference type="PANTHER" id="PTHR43394">
    <property type="entry name" value="ATP-DEPENDENT PERMEASE MDL1, MITOCHONDRIAL"/>
    <property type="match status" value="1"/>
</dbReference>
<feature type="transmembrane region" description="Helical" evidence="9">
    <location>
        <begin position="238"/>
        <end position="260"/>
    </location>
</feature>
<evidence type="ECO:0000256" key="9">
    <source>
        <dbReference type="SAM" id="Phobius"/>
    </source>
</evidence>
<feature type="transmembrane region" description="Helical" evidence="9">
    <location>
        <begin position="55"/>
        <end position="76"/>
    </location>
</feature>
<dbReference type="CDD" id="cd18548">
    <property type="entry name" value="ABC_6TM_Tm287_like"/>
    <property type="match status" value="1"/>
</dbReference>
<evidence type="ECO:0000259" key="10">
    <source>
        <dbReference type="PROSITE" id="PS50893"/>
    </source>
</evidence>
<feature type="domain" description="ABC transmembrane type-1" evidence="11">
    <location>
        <begin position="16"/>
        <end position="298"/>
    </location>
</feature>
<dbReference type="FunFam" id="3.40.50.300:FF:000221">
    <property type="entry name" value="Multidrug ABC transporter ATP-binding protein"/>
    <property type="match status" value="1"/>
</dbReference>
<dbReference type="GO" id="GO:0015421">
    <property type="term" value="F:ABC-type oligopeptide transporter activity"/>
    <property type="evidence" value="ECO:0007669"/>
    <property type="project" value="TreeGrafter"/>
</dbReference>
<dbReference type="InterPro" id="IPR017871">
    <property type="entry name" value="ABC_transporter-like_CS"/>
</dbReference>
<dbReference type="SUPFAM" id="SSF90123">
    <property type="entry name" value="ABC transporter transmembrane region"/>
    <property type="match status" value="1"/>
</dbReference>
<dbReference type="SMART" id="SM00382">
    <property type="entry name" value="AAA"/>
    <property type="match status" value="1"/>
</dbReference>
<dbReference type="Gene3D" id="1.20.1560.10">
    <property type="entry name" value="ABC transporter type 1, transmembrane domain"/>
    <property type="match status" value="1"/>
</dbReference>
<evidence type="ECO:0000256" key="7">
    <source>
        <dbReference type="ARBA" id="ARBA00022989"/>
    </source>
</evidence>
<evidence type="ECO:0000256" key="5">
    <source>
        <dbReference type="ARBA" id="ARBA00022741"/>
    </source>
</evidence>
<evidence type="ECO:0000259" key="11">
    <source>
        <dbReference type="PROSITE" id="PS50929"/>
    </source>
</evidence>
<feature type="transmembrane region" description="Helical" evidence="9">
    <location>
        <begin position="157"/>
        <end position="174"/>
    </location>
</feature>
<dbReference type="Proteomes" id="UP000326951">
    <property type="component" value="Chromosome"/>
</dbReference>
<keyword evidence="3" id="KW-1003">Cell membrane</keyword>
<keyword evidence="4 9" id="KW-0812">Transmembrane</keyword>